<geneLocation type="mitochondrion" evidence="14"/>
<evidence type="ECO:0000256" key="6">
    <source>
        <dbReference type="ARBA" id="ARBA00022692"/>
    </source>
</evidence>
<evidence type="ECO:0000256" key="2">
    <source>
        <dbReference type="ARBA" id="ARBA00008892"/>
    </source>
</evidence>
<evidence type="ECO:0000313" key="14">
    <source>
        <dbReference type="EMBL" id="QOL00533.1"/>
    </source>
</evidence>
<feature type="transmembrane region" description="Helical" evidence="13">
    <location>
        <begin position="9"/>
        <end position="31"/>
    </location>
</feature>
<evidence type="ECO:0000256" key="4">
    <source>
        <dbReference type="ARBA" id="ARBA00022448"/>
    </source>
</evidence>
<accession>A0A7L9QC56</accession>
<evidence type="ECO:0000256" key="11">
    <source>
        <dbReference type="ARBA" id="ARBA00023136"/>
    </source>
</evidence>
<proteinExistence type="inferred from homology"/>
<evidence type="ECO:0000256" key="5">
    <source>
        <dbReference type="ARBA" id="ARBA00022547"/>
    </source>
</evidence>
<comment type="subunit">
    <text evidence="3">F-type ATPases have 2 components, CF(1) - the catalytic core - and CF(0) - the membrane proton channel.</text>
</comment>
<dbReference type="Pfam" id="PF00895">
    <property type="entry name" value="ATP-synt_8"/>
    <property type="match status" value="1"/>
</dbReference>
<name>A0A7L9QC56_9ORTH</name>
<dbReference type="InterPro" id="IPR001421">
    <property type="entry name" value="ATP8_metazoa"/>
</dbReference>
<organism evidence="14">
    <name type="scientific">Atlanticus sinensis</name>
    <dbReference type="NCBI Taxonomy" id="420841"/>
    <lineage>
        <taxon>Eukaryota</taxon>
        <taxon>Metazoa</taxon>
        <taxon>Ecdysozoa</taxon>
        <taxon>Arthropoda</taxon>
        <taxon>Hexapoda</taxon>
        <taxon>Insecta</taxon>
        <taxon>Pterygota</taxon>
        <taxon>Neoptera</taxon>
        <taxon>Polyneoptera</taxon>
        <taxon>Orthoptera</taxon>
        <taxon>Ensifera</taxon>
        <taxon>Tettigoniidea</taxon>
        <taxon>Tettigonioidea</taxon>
        <taxon>Tettigoniidae</taxon>
        <taxon>Tettigoniinae</taxon>
        <taxon>Atlanticus</taxon>
    </lineage>
</organism>
<gene>
    <name evidence="14" type="primary">ATP8</name>
</gene>
<sequence>MPQMVPMNWLLLFFMFVTSLILFAVMNYYIFNYNLPTSATSPSIVNKSLYWKW</sequence>
<evidence type="ECO:0000256" key="12">
    <source>
        <dbReference type="RuleBase" id="RU003661"/>
    </source>
</evidence>
<keyword evidence="7 12" id="KW-0375">Hydrogen ion transport</keyword>
<evidence type="ECO:0000256" key="3">
    <source>
        <dbReference type="ARBA" id="ARBA00011291"/>
    </source>
</evidence>
<dbReference type="GO" id="GO:0045259">
    <property type="term" value="C:proton-transporting ATP synthase complex"/>
    <property type="evidence" value="ECO:0007669"/>
    <property type="project" value="UniProtKB-KW"/>
</dbReference>
<evidence type="ECO:0000256" key="13">
    <source>
        <dbReference type="SAM" id="Phobius"/>
    </source>
</evidence>
<keyword evidence="10 12" id="KW-0496">Mitochondrion</keyword>
<evidence type="ECO:0000256" key="7">
    <source>
        <dbReference type="ARBA" id="ARBA00022781"/>
    </source>
</evidence>
<reference evidence="14" key="1">
    <citation type="journal article" date="2020" name="Mol. Phylogenet. Evol.">
        <title>Evolutionary rates of and selective constraints on the mitochondrial genomes of Orthoptera insects with different wing types.</title>
        <authorList>
            <person name="Chang H."/>
            <person name="Qiu Z."/>
            <person name="Yuan H."/>
            <person name="Wang X."/>
            <person name="Li X."/>
            <person name="Sun H."/>
            <person name="Guo X."/>
            <person name="Lu Y."/>
            <person name="Feng X."/>
            <person name="Majid M."/>
            <person name="Huang Y."/>
        </authorList>
    </citation>
    <scope>NUCLEOTIDE SEQUENCE</scope>
</reference>
<keyword evidence="5 12" id="KW-0138">CF(0)</keyword>
<comment type="similarity">
    <text evidence="2 12">Belongs to the ATPase protein 8 family.</text>
</comment>
<keyword evidence="6 12" id="KW-0812">Transmembrane</keyword>
<comment type="subcellular location">
    <subcellularLocation>
        <location evidence="1 12">Mitochondrion membrane</location>
        <topology evidence="1 12">Single-pass membrane protein</topology>
    </subcellularLocation>
</comment>
<evidence type="ECO:0000256" key="1">
    <source>
        <dbReference type="ARBA" id="ARBA00004304"/>
    </source>
</evidence>
<keyword evidence="9 12" id="KW-0406">Ion transport</keyword>
<dbReference type="GO" id="GO:0015986">
    <property type="term" value="P:proton motive force-driven ATP synthesis"/>
    <property type="evidence" value="ECO:0007669"/>
    <property type="project" value="InterPro"/>
</dbReference>
<evidence type="ECO:0000256" key="8">
    <source>
        <dbReference type="ARBA" id="ARBA00022989"/>
    </source>
</evidence>
<evidence type="ECO:0000256" key="10">
    <source>
        <dbReference type="ARBA" id="ARBA00023128"/>
    </source>
</evidence>
<dbReference type="GO" id="GO:0031966">
    <property type="term" value="C:mitochondrial membrane"/>
    <property type="evidence" value="ECO:0007669"/>
    <property type="project" value="UniProtKB-SubCell"/>
</dbReference>
<dbReference type="EMBL" id="MK903557">
    <property type="protein sequence ID" value="QOL00533.1"/>
    <property type="molecule type" value="Genomic_DNA"/>
</dbReference>
<keyword evidence="8 13" id="KW-1133">Transmembrane helix</keyword>
<protein>
    <recommendedName>
        <fullName evidence="12">ATP synthase complex subunit 8</fullName>
    </recommendedName>
</protein>
<keyword evidence="11 13" id="KW-0472">Membrane</keyword>
<dbReference type="AlphaFoldDB" id="A0A7L9QC56"/>
<dbReference type="GO" id="GO:0015078">
    <property type="term" value="F:proton transmembrane transporter activity"/>
    <property type="evidence" value="ECO:0007669"/>
    <property type="project" value="InterPro"/>
</dbReference>
<evidence type="ECO:0000256" key="9">
    <source>
        <dbReference type="ARBA" id="ARBA00023065"/>
    </source>
</evidence>
<keyword evidence="4 12" id="KW-0813">Transport</keyword>